<organism evidence="1 2">
    <name type="scientific">Arsenicibacter rosenii</name>
    <dbReference type="NCBI Taxonomy" id="1750698"/>
    <lineage>
        <taxon>Bacteria</taxon>
        <taxon>Pseudomonadati</taxon>
        <taxon>Bacteroidota</taxon>
        <taxon>Cytophagia</taxon>
        <taxon>Cytophagales</taxon>
        <taxon>Spirosomataceae</taxon>
        <taxon>Arsenicibacter</taxon>
    </lineage>
</organism>
<keyword evidence="2" id="KW-1185">Reference proteome</keyword>
<evidence type="ECO:0000313" key="1">
    <source>
        <dbReference type="EMBL" id="OIN56702.1"/>
    </source>
</evidence>
<name>A0A1S2VDD3_9BACT</name>
<dbReference type="OrthoDB" id="5183931at2"/>
<gene>
    <name evidence="1" type="ORF">BLX24_23250</name>
</gene>
<dbReference type="Gene3D" id="1.20.120.330">
    <property type="entry name" value="Nucleotidyltransferases domain 2"/>
    <property type="match status" value="1"/>
</dbReference>
<dbReference type="EMBL" id="MORL01000019">
    <property type="protein sequence ID" value="OIN56702.1"/>
    <property type="molecule type" value="Genomic_DNA"/>
</dbReference>
<comment type="caution">
    <text evidence="1">The sequence shown here is derived from an EMBL/GenBank/DDBJ whole genome shotgun (WGS) entry which is preliminary data.</text>
</comment>
<proteinExistence type="predicted"/>
<reference evidence="1 2" key="1">
    <citation type="submission" date="2016-10" db="EMBL/GenBank/DDBJ databases">
        <title>Arsenicibacter rosenii gen. nov., sp. nov., an efficient arsenic-methylating bacterium isolated from an arsenic-contaminated paddy soil.</title>
        <authorList>
            <person name="Huang K."/>
        </authorList>
    </citation>
    <scope>NUCLEOTIDE SEQUENCE [LARGE SCALE GENOMIC DNA]</scope>
    <source>
        <strain evidence="1 2">SM-1</strain>
    </source>
</reference>
<sequence>MPTVADCRLLAADRLEEAEILYKTGKFYGAYYIAGYCAEMALKVAICTRLNVEMFDSNDVRDDISKPFKIHKLTTLLVFAGLRKQHQEDINNGNIDLQKAWNRVSAWSEERRYERFISEEKCRQFLDAINVFYQWIQTHW</sequence>
<protein>
    <submittedName>
        <fullName evidence="1">Uncharacterized protein</fullName>
    </submittedName>
</protein>
<evidence type="ECO:0000313" key="2">
    <source>
        <dbReference type="Proteomes" id="UP000181790"/>
    </source>
</evidence>
<dbReference type="RefSeq" id="WP_071505619.1">
    <property type="nucleotide sequence ID" value="NZ_MORL01000019.1"/>
</dbReference>
<accession>A0A1S2VDD3</accession>
<dbReference type="Proteomes" id="UP000181790">
    <property type="component" value="Unassembled WGS sequence"/>
</dbReference>
<dbReference type="AlphaFoldDB" id="A0A1S2VDD3"/>